<dbReference type="InterPro" id="IPR003356">
    <property type="entry name" value="DNA_methylase_A-5"/>
</dbReference>
<keyword evidence="1" id="KW-0680">Restriction system</keyword>
<evidence type="ECO:0000259" key="2">
    <source>
        <dbReference type="Pfam" id="PF02384"/>
    </source>
</evidence>
<dbReference type="InterPro" id="IPR052916">
    <property type="entry name" value="Type-I_RE_MTase_Subunit"/>
</dbReference>
<keyword evidence="4" id="KW-1185">Reference proteome</keyword>
<reference evidence="3 4" key="1">
    <citation type="submission" date="2021-03" db="EMBL/GenBank/DDBJ databases">
        <title>Genomic Encyclopedia of Type Strains, Phase IV (KMG-IV): sequencing the most valuable type-strain genomes for metagenomic binning, comparative biology and taxonomic classification.</title>
        <authorList>
            <person name="Goeker M."/>
        </authorList>
    </citation>
    <scope>NUCLEOTIDE SEQUENCE [LARGE SCALE GENOMIC DNA]</scope>
    <source>
        <strain evidence="3 4">DSM 24738</strain>
    </source>
</reference>
<dbReference type="PANTHER" id="PTHR42998">
    <property type="entry name" value="TYPE I RESTRICTION ENZYME HINDVIIP M PROTEIN-RELATED"/>
    <property type="match status" value="1"/>
</dbReference>
<name>A0ABS4GNB2_9BACL</name>
<keyword evidence="3" id="KW-0808">Transferase</keyword>
<evidence type="ECO:0000313" key="4">
    <source>
        <dbReference type="Proteomes" id="UP001519343"/>
    </source>
</evidence>
<dbReference type="SUPFAM" id="SSF53335">
    <property type="entry name" value="S-adenosyl-L-methionine-dependent methyltransferases"/>
    <property type="match status" value="1"/>
</dbReference>
<dbReference type="PRINTS" id="PR00507">
    <property type="entry name" value="N12N6MTFRASE"/>
</dbReference>
<dbReference type="InterPro" id="IPR002052">
    <property type="entry name" value="DNA_methylase_N6_adenine_CS"/>
</dbReference>
<keyword evidence="3" id="KW-0489">Methyltransferase</keyword>
<comment type="caution">
    <text evidence="3">The sequence shown here is derived from an EMBL/GenBank/DDBJ whole genome shotgun (WGS) entry which is preliminary data.</text>
</comment>
<dbReference type="Proteomes" id="UP001519343">
    <property type="component" value="Unassembled WGS sequence"/>
</dbReference>
<dbReference type="InterPro" id="IPR029063">
    <property type="entry name" value="SAM-dependent_MTases_sf"/>
</dbReference>
<dbReference type="GO" id="GO:0009007">
    <property type="term" value="F:site-specific DNA-methyltransferase (adenine-specific) activity"/>
    <property type="evidence" value="ECO:0007669"/>
    <property type="project" value="UniProtKB-EC"/>
</dbReference>
<evidence type="ECO:0000256" key="1">
    <source>
        <dbReference type="ARBA" id="ARBA00022747"/>
    </source>
</evidence>
<organism evidence="3 4">
    <name type="scientific">Ammoniphilus resinae</name>
    <dbReference type="NCBI Taxonomy" id="861532"/>
    <lineage>
        <taxon>Bacteria</taxon>
        <taxon>Bacillati</taxon>
        <taxon>Bacillota</taxon>
        <taxon>Bacilli</taxon>
        <taxon>Bacillales</taxon>
        <taxon>Paenibacillaceae</taxon>
        <taxon>Aneurinibacillus group</taxon>
        <taxon>Ammoniphilus</taxon>
    </lineage>
</organism>
<dbReference type="PANTHER" id="PTHR42998:SF1">
    <property type="entry name" value="TYPE I RESTRICTION ENZYME HINDI METHYLASE SUBUNIT"/>
    <property type="match status" value="1"/>
</dbReference>
<sequence>MGRKERKRITQNEQVRELLEKESLTDEEIQFIKQSYSGIGGLVRTGWDNGQFFTPENVTEFVIKMLGIEGGRILEPSCGSGGFFEHLPSTCDVVGIEIMSEASKVAQICYPKANILQEDALQVTFDEPFDYCIGNPPFGLKVDFDFASGGKFKSEVAFVEYGLRNLKDGGILGMVVPDSMLANKKETPFRKWAIENNRLLGVIGFPTQTFFHSGTSVKTSLLMIQKGRENPNEDYDVFFAVAEKIGWCTRGNPTDSDLDAIYHEYASWPQSHLNRRKRGVDPIVVPFQNPLDIIEMPEGQYALAL</sequence>
<evidence type="ECO:0000313" key="3">
    <source>
        <dbReference type="EMBL" id="MBP1931766.1"/>
    </source>
</evidence>
<dbReference type="EC" id="2.1.1.72" evidence="3"/>
<feature type="domain" description="DNA methylase adenine-specific" evidence="2">
    <location>
        <begin position="46"/>
        <end position="245"/>
    </location>
</feature>
<proteinExistence type="predicted"/>
<dbReference type="GO" id="GO:0032259">
    <property type="term" value="P:methylation"/>
    <property type="evidence" value="ECO:0007669"/>
    <property type="project" value="UniProtKB-KW"/>
</dbReference>
<dbReference type="CDD" id="cd02440">
    <property type="entry name" value="AdoMet_MTases"/>
    <property type="match status" value="1"/>
</dbReference>
<dbReference type="EMBL" id="JAGGKT010000004">
    <property type="protein sequence ID" value="MBP1931766.1"/>
    <property type="molecule type" value="Genomic_DNA"/>
</dbReference>
<gene>
    <name evidence="3" type="ORF">J2Z37_001767</name>
</gene>
<dbReference type="Gene3D" id="3.40.50.150">
    <property type="entry name" value="Vaccinia Virus protein VP39"/>
    <property type="match status" value="1"/>
</dbReference>
<dbReference type="Pfam" id="PF02384">
    <property type="entry name" value="N6_Mtase"/>
    <property type="match status" value="1"/>
</dbReference>
<protein>
    <submittedName>
        <fullName evidence="3">Type I restriction enzyme M protein</fullName>
        <ecNumber evidence="3">2.1.1.72</ecNumber>
    </submittedName>
</protein>
<dbReference type="RefSeq" id="WP_209809857.1">
    <property type="nucleotide sequence ID" value="NZ_JAGGKT010000004.1"/>
</dbReference>
<dbReference type="PROSITE" id="PS00092">
    <property type="entry name" value="N6_MTASE"/>
    <property type="match status" value="1"/>
</dbReference>
<accession>A0ABS4GNB2</accession>